<comment type="function">
    <text evidence="7">Part of the tripartite ATP-independent periplasmic (TRAP) transport system.</text>
</comment>
<protein>
    <recommendedName>
        <fullName evidence="7">TRAP transporter small permease protein</fullName>
    </recommendedName>
</protein>
<evidence type="ECO:0000256" key="1">
    <source>
        <dbReference type="ARBA" id="ARBA00004651"/>
    </source>
</evidence>
<reference evidence="9 10" key="1">
    <citation type="submission" date="2018-06" db="EMBL/GenBank/DDBJ databases">
        <authorList>
            <consortium name="Pathogen Informatics"/>
            <person name="Doyle S."/>
        </authorList>
    </citation>
    <scope>NUCLEOTIDE SEQUENCE [LARGE SCALE GENOMIC DNA]</scope>
    <source>
        <strain evidence="9 10">NCTC11009</strain>
    </source>
</reference>
<dbReference type="AlphaFoldDB" id="A0A2X1UIE8"/>
<accession>A0A2X1UIE8</accession>
<keyword evidence="4 7" id="KW-0812">Transmembrane</keyword>
<dbReference type="Pfam" id="PF04290">
    <property type="entry name" value="DctQ"/>
    <property type="match status" value="1"/>
</dbReference>
<evidence type="ECO:0000256" key="2">
    <source>
        <dbReference type="ARBA" id="ARBA00022448"/>
    </source>
</evidence>
<keyword evidence="3" id="KW-1003">Cell membrane</keyword>
<evidence type="ECO:0000313" key="10">
    <source>
        <dbReference type="Proteomes" id="UP000250242"/>
    </source>
</evidence>
<evidence type="ECO:0000256" key="5">
    <source>
        <dbReference type="ARBA" id="ARBA00022989"/>
    </source>
</evidence>
<dbReference type="EMBL" id="UATH01000001">
    <property type="protein sequence ID" value="SPY07018.1"/>
    <property type="molecule type" value="Genomic_DNA"/>
</dbReference>
<feature type="transmembrane region" description="Helical" evidence="7">
    <location>
        <begin position="63"/>
        <end position="87"/>
    </location>
</feature>
<feature type="domain" description="Tripartite ATP-independent periplasmic transporters DctQ component" evidence="8">
    <location>
        <begin position="1"/>
        <end position="123"/>
    </location>
</feature>
<dbReference type="InterPro" id="IPR055348">
    <property type="entry name" value="DctQ"/>
</dbReference>
<evidence type="ECO:0000313" key="9">
    <source>
        <dbReference type="EMBL" id="SPY07018.1"/>
    </source>
</evidence>
<comment type="subunit">
    <text evidence="7">The complex comprises the extracytoplasmic solute receptor protein and the two transmembrane proteins.</text>
</comment>
<name>A0A2X1UIE8_9BURK</name>
<keyword evidence="6 7" id="KW-0472">Membrane</keyword>
<gene>
    <name evidence="9" type="ORF">NCTC11009_00207</name>
</gene>
<evidence type="ECO:0000259" key="8">
    <source>
        <dbReference type="Pfam" id="PF04290"/>
    </source>
</evidence>
<keyword evidence="5 7" id="KW-1133">Transmembrane helix</keyword>
<evidence type="ECO:0000256" key="6">
    <source>
        <dbReference type="ARBA" id="ARBA00023136"/>
    </source>
</evidence>
<sequence>MVLTCADVIGRYFLHSPILGATELTKIGLAVVVFTSLPVITWKGGQIVVDLIDNFFSSKIIRLIAAISSVLVAISLYFVAFRIYAIGARTLKRGIVTDFLYIPTGYVIQYIAIFSWITALGLVLFTVLNAFKRRAQKKMEK</sequence>
<keyword evidence="7" id="KW-0997">Cell inner membrane</keyword>
<comment type="similarity">
    <text evidence="7">Belongs to the TRAP transporter small permease family.</text>
</comment>
<evidence type="ECO:0000256" key="4">
    <source>
        <dbReference type="ARBA" id="ARBA00022692"/>
    </source>
</evidence>
<dbReference type="GO" id="GO:0022857">
    <property type="term" value="F:transmembrane transporter activity"/>
    <property type="evidence" value="ECO:0007669"/>
    <property type="project" value="UniProtKB-UniRule"/>
</dbReference>
<feature type="transmembrane region" description="Helical" evidence="7">
    <location>
        <begin position="107"/>
        <end position="131"/>
    </location>
</feature>
<evidence type="ECO:0000256" key="7">
    <source>
        <dbReference type="RuleBase" id="RU369079"/>
    </source>
</evidence>
<dbReference type="Proteomes" id="UP000250242">
    <property type="component" value="Unassembled WGS sequence"/>
</dbReference>
<comment type="subcellular location">
    <subcellularLocation>
        <location evidence="7">Cell inner membrane</location>
        <topology evidence="7">Multi-pass membrane protein</topology>
    </subcellularLocation>
    <subcellularLocation>
        <location evidence="1">Cell membrane</location>
        <topology evidence="1">Multi-pass membrane protein</topology>
    </subcellularLocation>
</comment>
<organism evidence="9 10">
    <name type="scientific">Oligella urethralis</name>
    <dbReference type="NCBI Taxonomy" id="90245"/>
    <lineage>
        <taxon>Bacteria</taxon>
        <taxon>Pseudomonadati</taxon>
        <taxon>Pseudomonadota</taxon>
        <taxon>Betaproteobacteria</taxon>
        <taxon>Burkholderiales</taxon>
        <taxon>Alcaligenaceae</taxon>
        <taxon>Oligella</taxon>
    </lineage>
</organism>
<proteinExistence type="inferred from homology"/>
<keyword evidence="2 7" id="KW-0813">Transport</keyword>
<dbReference type="GO" id="GO:0005886">
    <property type="term" value="C:plasma membrane"/>
    <property type="evidence" value="ECO:0007669"/>
    <property type="project" value="UniProtKB-SubCell"/>
</dbReference>
<evidence type="ECO:0000256" key="3">
    <source>
        <dbReference type="ARBA" id="ARBA00022475"/>
    </source>
</evidence>
<comment type="caution">
    <text evidence="7">Lacks conserved residue(s) required for the propagation of feature annotation.</text>
</comment>